<comment type="subcellular location">
    <subcellularLocation>
        <location evidence="1">Nucleus</location>
    </subcellularLocation>
</comment>
<keyword evidence="5" id="KW-1185">Reference proteome</keyword>
<dbReference type="PROSITE" id="PS51138">
    <property type="entry name" value="ENT"/>
    <property type="match status" value="1"/>
</dbReference>
<evidence type="ECO:0000256" key="2">
    <source>
        <dbReference type="ARBA" id="ARBA00023242"/>
    </source>
</evidence>
<protein>
    <recommendedName>
        <fullName evidence="3">ENT domain-containing protein</fullName>
    </recommendedName>
</protein>
<evidence type="ECO:0000256" key="1">
    <source>
        <dbReference type="ARBA" id="ARBA00004123"/>
    </source>
</evidence>
<evidence type="ECO:0000259" key="3">
    <source>
        <dbReference type="PROSITE" id="PS51138"/>
    </source>
</evidence>
<sequence>MRFMKGSKVEVLKNKQVPPGEWHCAKIISGNGHTYSVMYEGSLELRSEAVVERVPRKSIRPCPPPVESMEGWAVGDVAEVFDAVSWRVAMILKVLGGNYHLVRLLGSYEKFRVHKSNIRVRQIWQDDQWVVIRKGSQNCEIVKFNKPSSLNCHQMCPEFPQLDTRRKMQAGNTCLAAQDNTCLQESHIVSCRTLKRASPYCSSHTEAYSGKMRAIENEGKQQRVISESPSPLLKKVDAVAYPRVNLGEKYMHTSFNKQTTGFFELERVNKNGSILCFHGGISEPIQCDSDASSVGSCSVVTNSPNRLSGEILACPAQDTNTLSSDADSYYDCGDEEGKYSLSPKDNGATSTHRLELNDYRSTLEDIYASGPLSWEQEAQLTNLRVSLNISNDEHLMEIRNLKSVGYGLHLS</sequence>
<comment type="caution">
    <text evidence="4">The sequence shown here is derived from an EMBL/GenBank/DDBJ whole genome shotgun (WGS) entry which is preliminary data.</text>
</comment>
<dbReference type="Pfam" id="PF03735">
    <property type="entry name" value="ENT"/>
    <property type="match status" value="1"/>
</dbReference>
<dbReference type="AlphaFoldDB" id="A0AAN7I5Q6"/>
<dbReference type="InterPro" id="IPR036142">
    <property type="entry name" value="ENT_dom-like_sf"/>
</dbReference>
<evidence type="ECO:0000313" key="5">
    <source>
        <dbReference type="Proteomes" id="UP001324115"/>
    </source>
</evidence>
<feature type="domain" description="ENT" evidence="3">
    <location>
        <begin position="347"/>
        <end position="411"/>
    </location>
</feature>
<dbReference type="Gene3D" id="1.10.1240.40">
    <property type="entry name" value="ENT domain"/>
    <property type="match status" value="1"/>
</dbReference>
<dbReference type="SMART" id="SM00743">
    <property type="entry name" value="Agenet"/>
    <property type="match status" value="2"/>
</dbReference>
<organism evidence="4 5">
    <name type="scientific">Quercus rubra</name>
    <name type="common">Northern red oak</name>
    <name type="synonym">Quercus borealis</name>
    <dbReference type="NCBI Taxonomy" id="3512"/>
    <lineage>
        <taxon>Eukaryota</taxon>
        <taxon>Viridiplantae</taxon>
        <taxon>Streptophyta</taxon>
        <taxon>Embryophyta</taxon>
        <taxon>Tracheophyta</taxon>
        <taxon>Spermatophyta</taxon>
        <taxon>Magnoliopsida</taxon>
        <taxon>eudicotyledons</taxon>
        <taxon>Gunneridae</taxon>
        <taxon>Pentapetalae</taxon>
        <taxon>rosids</taxon>
        <taxon>fabids</taxon>
        <taxon>Fagales</taxon>
        <taxon>Fagaceae</taxon>
        <taxon>Quercus</taxon>
    </lineage>
</organism>
<dbReference type="InterPro" id="IPR005491">
    <property type="entry name" value="ENT_dom"/>
</dbReference>
<dbReference type="PANTHER" id="PTHR31917">
    <property type="entry name" value="AGENET DOMAIN-CONTAINING PROTEIN-RELATED"/>
    <property type="match status" value="1"/>
</dbReference>
<dbReference type="SMART" id="SM01191">
    <property type="entry name" value="ENT"/>
    <property type="match status" value="1"/>
</dbReference>
<dbReference type="Proteomes" id="UP001324115">
    <property type="component" value="Unassembled WGS sequence"/>
</dbReference>
<dbReference type="SUPFAM" id="SSF158639">
    <property type="entry name" value="ENT-like"/>
    <property type="match status" value="1"/>
</dbReference>
<gene>
    <name evidence="4" type="ORF">RGQ29_032836</name>
</gene>
<accession>A0AAN7I5Q6</accession>
<dbReference type="InterPro" id="IPR014002">
    <property type="entry name" value="Agenet_dom_plant"/>
</dbReference>
<dbReference type="GO" id="GO:0005634">
    <property type="term" value="C:nucleus"/>
    <property type="evidence" value="ECO:0007669"/>
    <property type="project" value="UniProtKB-SubCell"/>
</dbReference>
<name>A0AAN7I5Q6_QUERU</name>
<reference evidence="4 5" key="1">
    <citation type="journal article" date="2023" name="G3 (Bethesda)">
        <title>A haplotype-resolved chromosome-scale genome for Quercus rubra L. provides insights into the genetics of adaptive traits for red oak species.</title>
        <authorList>
            <person name="Kapoor B."/>
            <person name="Jenkins J."/>
            <person name="Schmutz J."/>
            <person name="Zhebentyayeva T."/>
            <person name="Kuelheim C."/>
            <person name="Coggeshall M."/>
            <person name="Heim C."/>
            <person name="Lasky J.R."/>
            <person name="Leites L."/>
            <person name="Islam-Faridi N."/>
            <person name="Romero-Severson J."/>
            <person name="DeLeo V.L."/>
            <person name="Lucas S.M."/>
            <person name="Lazic D."/>
            <person name="Gailing O."/>
            <person name="Carlson J."/>
            <person name="Staton M."/>
        </authorList>
    </citation>
    <scope>NUCLEOTIDE SEQUENCE [LARGE SCALE GENOMIC DNA]</scope>
    <source>
        <strain evidence="4">Pseudo-F2</strain>
    </source>
</reference>
<evidence type="ECO:0000313" key="4">
    <source>
        <dbReference type="EMBL" id="KAK4547240.1"/>
    </source>
</evidence>
<dbReference type="Pfam" id="PF05641">
    <property type="entry name" value="Agenet"/>
    <property type="match status" value="1"/>
</dbReference>
<keyword evidence="2" id="KW-0539">Nucleus</keyword>
<dbReference type="PANTHER" id="PTHR31917:SF146">
    <property type="entry name" value="PLANT TUDOR-LIKE RNA-BINDING PROTEIN-RELATED"/>
    <property type="match status" value="1"/>
</dbReference>
<proteinExistence type="predicted"/>
<dbReference type="InterPro" id="IPR008395">
    <property type="entry name" value="Agenet-like_dom"/>
</dbReference>
<dbReference type="EMBL" id="JAXUIC010000232">
    <property type="protein sequence ID" value="KAK4547240.1"/>
    <property type="molecule type" value="Genomic_DNA"/>
</dbReference>